<protein>
    <submittedName>
        <fullName evidence="1">Uncharacterized protein</fullName>
    </submittedName>
</protein>
<name>A0ABW7SUF0_9ACTN</name>
<evidence type="ECO:0000313" key="1">
    <source>
        <dbReference type="EMBL" id="MFI0796464.1"/>
    </source>
</evidence>
<proteinExistence type="predicted"/>
<dbReference type="EMBL" id="JBIRPU010000028">
    <property type="protein sequence ID" value="MFI0796464.1"/>
    <property type="molecule type" value="Genomic_DNA"/>
</dbReference>
<keyword evidence="2" id="KW-1185">Reference proteome</keyword>
<evidence type="ECO:0000313" key="2">
    <source>
        <dbReference type="Proteomes" id="UP001611075"/>
    </source>
</evidence>
<sequence>MARTALILVAGCDTLSMRQLDFDTTETATVTRIVVRPGAGT</sequence>
<dbReference type="RefSeq" id="WP_396684600.1">
    <property type="nucleotide sequence ID" value="NZ_JBIRPU010000028.1"/>
</dbReference>
<dbReference type="Proteomes" id="UP001611075">
    <property type="component" value="Unassembled WGS sequence"/>
</dbReference>
<reference evidence="1 2" key="1">
    <citation type="submission" date="2024-10" db="EMBL/GenBank/DDBJ databases">
        <title>The Natural Products Discovery Center: Release of the First 8490 Sequenced Strains for Exploring Actinobacteria Biosynthetic Diversity.</title>
        <authorList>
            <person name="Kalkreuter E."/>
            <person name="Kautsar S.A."/>
            <person name="Yang D."/>
            <person name="Bader C.D."/>
            <person name="Teijaro C.N."/>
            <person name="Fluegel L."/>
            <person name="Davis C.M."/>
            <person name="Simpson J.R."/>
            <person name="Lauterbach L."/>
            <person name="Steele A.D."/>
            <person name="Gui C."/>
            <person name="Meng S."/>
            <person name="Li G."/>
            <person name="Viehrig K."/>
            <person name="Ye F."/>
            <person name="Su P."/>
            <person name="Kiefer A.F."/>
            <person name="Nichols A."/>
            <person name="Cepeda A.J."/>
            <person name="Yan W."/>
            <person name="Fan B."/>
            <person name="Jiang Y."/>
            <person name="Adhikari A."/>
            <person name="Zheng C.-J."/>
            <person name="Schuster L."/>
            <person name="Cowan T.M."/>
            <person name="Smanski M.J."/>
            <person name="Chevrette M.G."/>
            <person name="De Carvalho L.P.S."/>
            <person name="Shen B."/>
        </authorList>
    </citation>
    <scope>NUCLEOTIDE SEQUENCE [LARGE SCALE GENOMIC DNA]</scope>
    <source>
        <strain evidence="1 2">NPDC021253</strain>
    </source>
</reference>
<organism evidence="1 2">
    <name type="scientific">Micromonospora rubida</name>
    <dbReference type="NCBI Taxonomy" id="2697657"/>
    <lineage>
        <taxon>Bacteria</taxon>
        <taxon>Bacillati</taxon>
        <taxon>Actinomycetota</taxon>
        <taxon>Actinomycetes</taxon>
        <taxon>Micromonosporales</taxon>
        <taxon>Micromonosporaceae</taxon>
        <taxon>Micromonospora</taxon>
    </lineage>
</organism>
<accession>A0ABW7SUF0</accession>
<gene>
    <name evidence="1" type="ORF">ACH4OY_27825</name>
</gene>
<comment type="caution">
    <text evidence="1">The sequence shown here is derived from an EMBL/GenBank/DDBJ whole genome shotgun (WGS) entry which is preliminary data.</text>
</comment>